<dbReference type="AlphaFoldDB" id="A0ABD2ZA09"/>
<name>A0ABD2ZA09_9GENT</name>
<evidence type="ECO:0000313" key="1">
    <source>
        <dbReference type="EMBL" id="KAL3516316.1"/>
    </source>
</evidence>
<gene>
    <name evidence="1" type="ORF">ACH5RR_023218</name>
</gene>
<sequence length="141" mass="15668">MHGPSHRIGRTPHAIIWQEMKDKGFEIDQLSIYIRTRIDPNGVPNDDEASIVIGQMREKLSQIPAIEQTSEIDVLKSRLQSGGFTVVGTPPMTYTQGGNQILDASREDHHNKNLPQNVSFGDLDGFALDEVLFVKIDATSI</sequence>
<organism evidence="1 2">
    <name type="scientific">Cinchona calisaya</name>
    <dbReference type="NCBI Taxonomy" id="153742"/>
    <lineage>
        <taxon>Eukaryota</taxon>
        <taxon>Viridiplantae</taxon>
        <taxon>Streptophyta</taxon>
        <taxon>Embryophyta</taxon>
        <taxon>Tracheophyta</taxon>
        <taxon>Spermatophyta</taxon>
        <taxon>Magnoliopsida</taxon>
        <taxon>eudicotyledons</taxon>
        <taxon>Gunneridae</taxon>
        <taxon>Pentapetalae</taxon>
        <taxon>asterids</taxon>
        <taxon>lamiids</taxon>
        <taxon>Gentianales</taxon>
        <taxon>Rubiaceae</taxon>
        <taxon>Cinchonoideae</taxon>
        <taxon>Cinchoneae</taxon>
        <taxon>Cinchona</taxon>
    </lineage>
</organism>
<reference evidence="1 2" key="1">
    <citation type="submission" date="2024-11" db="EMBL/GenBank/DDBJ databases">
        <title>A near-complete genome assembly of Cinchona calisaya.</title>
        <authorList>
            <person name="Lian D.C."/>
            <person name="Zhao X.W."/>
            <person name="Wei L."/>
        </authorList>
    </citation>
    <scope>NUCLEOTIDE SEQUENCE [LARGE SCALE GENOMIC DNA]</scope>
    <source>
        <tissue evidence="1">Nenye</tissue>
    </source>
</reference>
<dbReference type="EMBL" id="JBJUIK010000010">
    <property type="protein sequence ID" value="KAL3516316.1"/>
    <property type="molecule type" value="Genomic_DNA"/>
</dbReference>
<accession>A0ABD2ZA09</accession>
<evidence type="ECO:0000313" key="2">
    <source>
        <dbReference type="Proteomes" id="UP001630127"/>
    </source>
</evidence>
<protein>
    <submittedName>
        <fullName evidence="1">Uncharacterized protein</fullName>
    </submittedName>
</protein>
<dbReference type="Proteomes" id="UP001630127">
    <property type="component" value="Unassembled WGS sequence"/>
</dbReference>
<keyword evidence="2" id="KW-1185">Reference proteome</keyword>
<comment type="caution">
    <text evidence="1">The sequence shown here is derived from an EMBL/GenBank/DDBJ whole genome shotgun (WGS) entry which is preliminary data.</text>
</comment>
<proteinExistence type="predicted"/>